<feature type="binding site" evidence="5">
    <location>
        <position position="222"/>
    </location>
    <ligand>
        <name>FAD</name>
        <dbReference type="ChEBI" id="CHEBI:57692"/>
    </ligand>
</feature>
<dbReference type="EMBL" id="SZZH01000001">
    <property type="protein sequence ID" value="TKV60752.1"/>
    <property type="molecule type" value="Genomic_DNA"/>
</dbReference>
<feature type="domain" description="Glucose-methanol-choline oxidoreductase N-terminal" evidence="8">
    <location>
        <begin position="256"/>
        <end position="270"/>
    </location>
</feature>
<dbReference type="Gene3D" id="3.30.410.40">
    <property type="match status" value="1"/>
</dbReference>
<comment type="cofactor">
    <cofactor evidence="1 5">
        <name>FAD</name>
        <dbReference type="ChEBI" id="CHEBI:57692"/>
    </cofactor>
</comment>
<proteinExistence type="inferred from homology"/>
<evidence type="ECO:0000256" key="6">
    <source>
        <dbReference type="RuleBase" id="RU003968"/>
    </source>
</evidence>
<dbReference type="SUPFAM" id="SSF54373">
    <property type="entry name" value="FAD-linked reductases, C-terminal domain"/>
    <property type="match status" value="1"/>
</dbReference>
<evidence type="ECO:0000256" key="2">
    <source>
        <dbReference type="ARBA" id="ARBA00010790"/>
    </source>
</evidence>
<evidence type="ECO:0000259" key="7">
    <source>
        <dbReference type="PROSITE" id="PS00623"/>
    </source>
</evidence>
<dbReference type="AlphaFoldDB" id="A0A4U6QKV2"/>
<dbReference type="PROSITE" id="PS00623">
    <property type="entry name" value="GMC_OXRED_1"/>
    <property type="match status" value="1"/>
</dbReference>
<dbReference type="InterPro" id="IPR036188">
    <property type="entry name" value="FAD/NAD-bd_sf"/>
</dbReference>
<name>A0A4U6QKV2_9ACTN</name>
<dbReference type="NCBIfam" id="TIGR03970">
    <property type="entry name" value="Rv0697"/>
    <property type="match status" value="1"/>
</dbReference>
<evidence type="ECO:0000256" key="4">
    <source>
        <dbReference type="ARBA" id="ARBA00022827"/>
    </source>
</evidence>
<gene>
    <name evidence="9" type="primary">mftG</name>
    <name evidence="9" type="ORF">FDO65_03485</name>
</gene>
<dbReference type="PANTHER" id="PTHR11552">
    <property type="entry name" value="GLUCOSE-METHANOL-CHOLINE GMC OXIDOREDUCTASE"/>
    <property type="match status" value="1"/>
</dbReference>
<evidence type="ECO:0000256" key="3">
    <source>
        <dbReference type="ARBA" id="ARBA00022630"/>
    </source>
</evidence>
<dbReference type="Pfam" id="PF00732">
    <property type="entry name" value="GMC_oxred_N"/>
    <property type="match status" value="1"/>
</dbReference>
<keyword evidence="3 6" id="KW-0285">Flavoprotein</keyword>
<evidence type="ECO:0000313" key="9">
    <source>
        <dbReference type="EMBL" id="TKV60752.1"/>
    </source>
</evidence>
<keyword evidence="10" id="KW-1185">Reference proteome</keyword>
<dbReference type="InterPro" id="IPR012132">
    <property type="entry name" value="GMC_OxRdtase"/>
</dbReference>
<dbReference type="GO" id="GO:0050660">
    <property type="term" value="F:flavin adenine dinucleotide binding"/>
    <property type="evidence" value="ECO:0007669"/>
    <property type="project" value="InterPro"/>
</dbReference>
<dbReference type="Proteomes" id="UP000306985">
    <property type="component" value="Unassembled WGS sequence"/>
</dbReference>
<keyword evidence="9" id="KW-0560">Oxidoreductase</keyword>
<evidence type="ECO:0000256" key="1">
    <source>
        <dbReference type="ARBA" id="ARBA00001974"/>
    </source>
</evidence>
<organism evidence="9 10">
    <name type="scientific">Nakamurella flava</name>
    <dbReference type="NCBI Taxonomy" id="2576308"/>
    <lineage>
        <taxon>Bacteria</taxon>
        <taxon>Bacillati</taxon>
        <taxon>Actinomycetota</taxon>
        <taxon>Actinomycetes</taxon>
        <taxon>Nakamurellales</taxon>
        <taxon>Nakamurellaceae</taxon>
        <taxon>Nakamurella</taxon>
    </lineage>
</organism>
<keyword evidence="4 5" id="KW-0274">FAD</keyword>
<dbReference type="EC" id="1.-.-.-" evidence="9"/>
<feature type="domain" description="Glucose-methanol-choline oxidoreductase N-terminal" evidence="7">
    <location>
        <begin position="82"/>
        <end position="105"/>
    </location>
</feature>
<dbReference type="InterPro" id="IPR007867">
    <property type="entry name" value="GMC_OxRtase_C"/>
</dbReference>
<dbReference type="PROSITE" id="PS00624">
    <property type="entry name" value="GMC_OXRED_2"/>
    <property type="match status" value="1"/>
</dbReference>
<dbReference type="RefSeq" id="WP_137448055.1">
    <property type="nucleotide sequence ID" value="NZ_SZZH01000001.1"/>
</dbReference>
<evidence type="ECO:0000259" key="8">
    <source>
        <dbReference type="PROSITE" id="PS00624"/>
    </source>
</evidence>
<sequence>MRYDVIVVGAGASGAPLAVRLSEDSRRTVLLLEAGPTPTTTAGFPADLLDASRLTGAIPDHTHNWAFAGHLTPTVSTTVARGRILGGSTTLNGTYFIRGRRRDFDAYAAAGNPAWSYEAVLPFFRRLETDLDLGETPLHGGTGPVPVGRVPDRDHTAVTAAFVAACRELGHPWEPDKNGEQSPGVGPLPMNAVDGIRMNTGLTYVIPALGRPNLTVRGDVVVRRLALTGAAVTGVEVQHAGAVRMIEAPEVVLAAGAFMSPHLLMLSGIGPRADLERVGIPPMVDLPGVGRNLTDHPQIRLDVSLRPTAPAAGRDFLQCVLHCGEAGADEADLEILPFLRPLPDIMGVPREGTTADLTLFLALQRPHSRGAVTTVSPDPTAAPRIDYHYLEHASDRRRLRDAVRTAVRLLRTEAMRPLVQGIGIDDEILHHRGCLDDWIAAHLATAIHGGGTCRMGPDPADGAVVDQNGRVHGVTGLRVADTSILPFTPSRGPAATAVMIGERIAALMTGSG</sequence>
<comment type="caution">
    <text evidence="9">The sequence shown here is derived from an EMBL/GenBank/DDBJ whole genome shotgun (WGS) entry which is preliminary data.</text>
</comment>
<comment type="similarity">
    <text evidence="2 6">Belongs to the GMC oxidoreductase family.</text>
</comment>
<dbReference type="Gene3D" id="3.50.50.60">
    <property type="entry name" value="FAD/NAD(P)-binding domain"/>
    <property type="match status" value="1"/>
</dbReference>
<evidence type="ECO:0000256" key="5">
    <source>
        <dbReference type="PIRSR" id="PIRSR000137-2"/>
    </source>
</evidence>
<dbReference type="Pfam" id="PF05199">
    <property type="entry name" value="GMC_oxred_C"/>
    <property type="match status" value="1"/>
</dbReference>
<protein>
    <submittedName>
        <fullName evidence="9">Mycofactocin system GMC family oxidoreductase MftG</fullName>
        <ecNumber evidence="9">1.-.-.-</ecNumber>
    </submittedName>
</protein>
<reference evidence="9 10" key="1">
    <citation type="submission" date="2019-05" db="EMBL/GenBank/DDBJ databases">
        <title>Nakamurella sp. N5BH11, whole genome shotgun sequence.</title>
        <authorList>
            <person name="Tuo L."/>
        </authorList>
    </citation>
    <scope>NUCLEOTIDE SEQUENCE [LARGE SCALE GENOMIC DNA]</scope>
    <source>
        <strain evidence="9 10">N5BH11</strain>
    </source>
</reference>
<dbReference type="PANTHER" id="PTHR11552:SF147">
    <property type="entry name" value="CHOLINE DEHYDROGENASE, MITOCHONDRIAL"/>
    <property type="match status" value="1"/>
</dbReference>
<dbReference type="SUPFAM" id="SSF51905">
    <property type="entry name" value="FAD/NAD(P)-binding domain"/>
    <property type="match status" value="1"/>
</dbReference>
<dbReference type="PIRSF" id="PIRSF000137">
    <property type="entry name" value="Alcohol_oxidase"/>
    <property type="match status" value="1"/>
</dbReference>
<dbReference type="GO" id="GO:0016614">
    <property type="term" value="F:oxidoreductase activity, acting on CH-OH group of donors"/>
    <property type="evidence" value="ECO:0007669"/>
    <property type="project" value="InterPro"/>
</dbReference>
<evidence type="ECO:0000313" key="10">
    <source>
        <dbReference type="Proteomes" id="UP000306985"/>
    </source>
</evidence>
<dbReference type="InterPro" id="IPR000172">
    <property type="entry name" value="GMC_OxRdtase_N"/>
</dbReference>
<dbReference type="OrthoDB" id="9785276at2"/>
<accession>A0A4U6QKV2</accession>
<dbReference type="InterPro" id="IPR023978">
    <property type="entry name" value="GMC_oxidoreductase_bact"/>
</dbReference>